<dbReference type="PANTHER" id="PTHR33055">
    <property type="entry name" value="TRANSPOSASE FOR INSERTION SEQUENCE ELEMENT IS1111A"/>
    <property type="match status" value="1"/>
</dbReference>
<sequence length="351" mass="38421">MAGLAGKGRGQAWPCLLFAEPEQLGGPEPALQARESLEMLAHDEVAGIDVGKMRLDVHVAGVAEGFWTGNDGRGIRDLIVRLRRLKVRRVGIEASGGYERGVAVALSTAGFKVVLCDPAQVRNFARAMKVRAKTDPIDARMIARYLMAAGDLPLYQPDALRDRLGELVNMRRHLIAERSELAAKTDQIADPMLARLLRRRLRQLAADLELVELEIRRHIQSHAELSQRAKALMAVPGVGPVLSTILIAELPELGAIGARQIASLVGVAPHPRQSGLADRGGKCSGGRTRVRTVLYMACLSALKARHSRLYPFYERLRANGKPFKLAITAVMRKFLTILNAITRDSAAYRPT</sequence>
<dbReference type="GO" id="GO:0006313">
    <property type="term" value="P:DNA transposition"/>
    <property type="evidence" value="ECO:0007669"/>
    <property type="project" value="InterPro"/>
</dbReference>
<evidence type="ECO:0000313" key="3">
    <source>
        <dbReference type="EMBL" id="MBI4923378.1"/>
    </source>
</evidence>
<dbReference type="InterPro" id="IPR003346">
    <property type="entry name" value="Transposase_20"/>
</dbReference>
<dbReference type="GO" id="GO:0004803">
    <property type="term" value="F:transposase activity"/>
    <property type="evidence" value="ECO:0007669"/>
    <property type="project" value="InterPro"/>
</dbReference>
<proteinExistence type="predicted"/>
<comment type="caution">
    <text evidence="3">The sequence shown here is derived from an EMBL/GenBank/DDBJ whole genome shotgun (WGS) entry which is preliminary data.</text>
</comment>
<feature type="domain" description="Transposase IS116/IS110/IS902 C-terminal" evidence="2">
    <location>
        <begin position="230"/>
        <end position="313"/>
    </location>
</feature>
<organism evidence="3 4">
    <name type="scientific">Devosia nanyangense</name>
    <dbReference type="NCBI Taxonomy" id="1228055"/>
    <lineage>
        <taxon>Bacteria</taxon>
        <taxon>Pseudomonadati</taxon>
        <taxon>Pseudomonadota</taxon>
        <taxon>Alphaproteobacteria</taxon>
        <taxon>Hyphomicrobiales</taxon>
        <taxon>Devosiaceae</taxon>
        <taxon>Devosia</taxon>
    </lineage>
</organism>
<reference evidence="3" key="1">
    <citation type="submission" date="2020-07" db="EMBL/GenBank/DDBJ databases">
        <title>Huge and variable diversity of episymbiotic CPR bacteria and DPANN archaea in groundwater ecosystems.</title>
        <authorList>
            <person name="He C.Y."/>
            <person name="Keren R."/>
            <person name="Whittaker M."/>
            <person name="Farag I.F."/>
            <person name="Doudna J."/>
            <person name="Cate J.H.D."/>
            <person name="Banfield J.F."/>
        </authorList>
    </citation>
    <scope>NUCLEOTIDE SEQUENCE</scope>
    <source>
        <strain evidence="3">NC_groundwater_1586_Pr3_B-0.1um_66_15</strain>
    </source>
</reference>
<evidence type="ECO:0000259" key="2">
    <source>
        <dbReference type="Pfam" id="PF02371"/>
    </source>
</evidence>
<dbReference type="NCBIfam" id="NF033542">
    <property type="entry name" value="transpos_IS110"/>
    <property type="match status" value="1"/>
</dbReference>
<dbReference type="EMBL" id="JACRAF010000053">
    <property type="protein sequence ID" value="MBI4923378.1"/>
    <property type="molecule type" value="Genomic_DNA"/>
</dbReference>
<evidence type="ECO:0000313" key="4">
    <source>
        <dbReference type="Proteomes" id="UP000782610"/>
    </source>
</evidence>
<dbReference type="Proteomes" id="UP000782610">
    <property type="component" value="Unassembled WGS sequence"/>
</dbReference>
<dbReference type="GO" id="GO:0003677">
    <property type="term" value="F:DNA binding"/>
    <property type="evidence" value="ECO:0007669"/>
    <property type="project" value="InterPro"/>
</dbReference>
<dbReference type="Pfam" id="PF02371">
    <property type="entry name" value="Transposase_20"/>
    <property type="match status" value="1"/>
</dbReference>
<dbReference type="PANTHER" id="PTHR33055:SF13">
    <property type="entry name" value="TRANSPOSASE"/>
    <property type="match status" value="1"/>
</dbReference>
<protein>
    <submittedName>
        <fullName evidence="3">IS110 family transposase</fullName>
    </submittedName>
</protein>
<accession>A0A933P035</accession>
<dbReference type="Pfam" id="PF01548">
    <property type="entry name" value="DEDD_Tnp_IS110"/>
    <property type="match status" value="1"/>
</dbReference>
<dbReference type="InterPro" id="IPR047650">
    <property type="entry name" value="Transpos_IS110"/>
</dbReference>
<name>A0A933P035_9HYPH</name>
<dbReference type="InterPro" id="IPR002525">
    <property type="entry name" value="Transp_IS110-like_N"/>
</dbReference>
<evidence type="ECO:0000259" key="1">
    <source>
        <dbReference type="Pfam" id="PF01548"/>
    </source>
</evidence>
<feature type="domain" description="Transposase IS110-like N-terminal" evidence="1">
    <location>
        <begin position="46"/>
        <end position="184"/>
    </location>
</feature>
<gene>
    <name evidence="3" type="ORF">HY834_16680</name>
</gene>
<dbReference type="AlphaFoldDB" id="A0A933P035"/>